<feature type="transmembrane region" description="Helical" evidence="9">
    <location>
        <begin position="393"/>
        <end position="413"/>
    </location>
</feature>
<dbReference type="PANTHER" id="PTHR33989">
    <property type="match status" value="1"/>
</dbReference>
<feature type="transmembrane region" description="Helical" evidence="9">
    <location>
        <begin position="282"/>
        <end position="305"/>
    </location>
</feature>
<protein>
    <recommendedName>
        <fullName evidence="8">Permease IIC component</fullName>
    </recommendedName>
</protein>
<dbReference type="Pfam" id="PF02378">
    <property type="entry name" value="PTS_EIIC"/>
    <property type="match status" value="1"/>
</dbReference>
<feature type="transmembrane region" description="Helical" evidence="9">
    <location>
        <begin position="178"/>
        <end position="198"/>
    </location>
</feature>
<keyword evidence="3 8" id="KW-1003">Cell membrane</keyword>
<reference evidence="12 14" key="1">
    <citation type="submission" date="2019-04" db="EMBL/GenBank/DDBJ databases">
        <title>Step-wise assembly of the neonatal virome modulated by breast feeding.</title>
        <authorList>
            <person name="Liang G."/>
            <person name="Bushman F."/>
        </authorList>
    </citation>
    <scope>NUCLEOTIDE SEQUENCE [LARGE SCALE GENOMIC DNA]</scope>
    <source>
        <strain evidence="12 14">E3404</strain>
    </source>
</reference>
<sequence>MKFIDKLAEKMVPFAQIIANNKYLLSLRDGFMVAFPATMFASIMIIIQNLPATFGLSEKLPAGLMTFLNDFFGPIGNATMSITAIFVVFGIGYQLAGKYGQPKLFAGAISLSSFLMLLPYGSSDDLGTVIPLSKLGAEGMFVGIITAIIATQIYCKISASGLTIKMPESVPPMIAESFLAIIPGAAPLFLFNLIRYLFTFTSWGNAVDFVYEILQKPLMGLGGTLPAVLIAVLFTQFFWWFGIHGTLVVNAVIDPIMNALAIENYEAYKAGAEQLPHIINTTFMGVFVNQGMQLGISITMAFFIARSIRMKKLMKTVIAPSVFNVSEPMTFGLPIVLNPIAFVPWILAPLASTTISYFAIAAGLVPRPIGATVVWTTPVFLSGWLGTGSVAGAILQLVTVAVMTLIWVPFLIVMDRGYLKEEKEELAKEALAQTGPAIDERIKES</sequence>
<dbReference type="GO" id="GO:0005886">
    <property type="term" value="C:plasma membrane"/>
    <property type="evidence" value="ECO:0007669"/>
    <property type="project" value="UniProtKB-SubCell"/>
</dbReference>
<accession>A0A2A4DHJ8</accession>
<dbReference type="RefSeq" id="WP_003125924.1">
    <property type="nucleotide sequence ID" value="NZ_BSYC01000001.1"/>
</dbReference>
<keyword evidence="5 9" id="KW-0812">Transmembrane</keyword>
<dbReference type="AlphaFoldDB" id="A0A2A4DHJ8"/>
<keyword evidence="6 9" id="KW-1133">Transmembrane helix</keyword>
<evidence type="ECO:0000256" key="9">
    <source>
        <dbReference type="SAM" id="Phobius"/>
    </source>
</evidence>
<evidence type="ECO:0000313" key="15">
    <source>
        <dbReference type="Proteomes" id="UP000516696"/>
    </source>
</evidence>
<feature type="transmembrane region" description="Helical" evidence="9">
    <location>
        <begin position="104"/>
        <end position="120"/>
    </location>
</feature>
<feature type="transmembrane region" description="Helical" evidence="9">
    <location>
        <begin position="31"/>
        <end position="51"/>
    </location>
</feature>
<evidence type="ECO:0000259" key="10">
    <source>
        <dbReference type="PROSITE" id="PS51105"/>
    </source>
</evidence>
<dbReference type="GO" id="GO:0009401">
    <property type="term" value="P:phosphoenolpyruvate-dependent sugar phosphotransferase system"/>
    <property type="evidence" value="ECO:0007669"/>
    <property type="project" value="InterPro"/>
</dbReference>
<evidence type="ECO:0000256" key="3">
    <source>
        <dbReference type="ARBA" id="ARBA00022475"/>
    </source>
</evidence>
<keyword evidence="7 8" id="KW-0472">Membrane</keyword>
<name>A0A2A4DHJ8_ENTGA</name>
<proteinExistence type="predicted"/>
<dbReference type="GO" id="GO:1901264">
    <property type="term" value="P:carbohydrate derivative transport"/>
    <property type="evidence" value="ECO:0007669"/>
    <property type="project" value="TreeGrafter"/>
</dbReference>
<reference evidence="13 15" key="2">
    <citation type="submission" date="2020-03" db="EMBL/GenBank/DDBJ databases">
        <title>Characterization of ganglioside-mimicking enterococci.</title>
        <authorList>
            <person name="Patry R.T."/>
            <person name="Nothaft H."/>
            <person name="Bridger R."/>
            <person name="Shajahan A."/>
            <person name="Huynh S."/>
            <person name="Sanchez S."/>
            <person name="Azadi P."/>
            <person name="Cooper K."/>
            <person name="Miller W.G."/>
            <person name="Parker C.T."/>
            <person name="Wells L."/>
            <person name="Szymanski C.M."/>
        </authorList>
    </citation>
    <scope>NUCLEOTIDE SEQUENCE [LARGE SCALE GENOMIC DNA]</scope>
    <source>
        <strain evidence="13 15">EGM181</strain>
    </source>
</reference>
<feature type="transmembrane region" description="Helical" evidence="9">
    <location>
        <begin position="140"/>
        <end position="157"/>
    </location>
</feature>
<dbReference type="InterPro" id="IPR004796">
    <property type="entry name" value="PTS_IIC_cello"/>
</dbReference>
<evidence type="ECO:0000256" key="5">
    <source>
        <dbReference type="ARBA" id="ARBA00022692"/>
    </source>
</evidence>
<dbReference type="EMBL" id="WVTI01000014">
    <property type="protein sequence ID" value="MXS27034.1"/>
    <property type="molecule type" value="Genomic_DNA"/>
</dbReference>
<evidence type="ECO:0000313" key="14">
    <source>
        <dbReference type="Proteomes" id="UP000439965"/>
    </source>
</evidence>
<dbReference type="Proteomes" id="UP001241571">
    <property type="component" value="Unassembled WGS sequence"/>
</dbReference>
<dbReference type="NCBIfam" id="TIGR00410">
    <property type="entry name" value="lacE"/>
    <property type="match status" value="1"/>
</dbReference>
<keyword evidence="2 8" id="KW-0813">Transport</keyword>
<dbReference type="Proteomes" id="UP000516696">
    <property type="component" value="Chromosome"/>
</dbReference>
<evidence type="ECO:0000313" key="11">
    <source>
        <dbReference type="EMBL" id="MDL4934661.1"/>
    </source>
</evidence>
<dbReference type="GO" id="GO:0008982">
    <property type="term" value="F:protein-N(PI)-phosphohistidine-sugar phosphotransferase activity"/>
    <property type="evidence" value="ECO:0007669"/>
    <property type="project" value="UniProtKB-UniRule"/>
</dbReference>
<organism evidence="12 14">
    <name type="scientific">Enterococcus gallinarum</name>
    <dbReference type="NCBI Taxonomy" id="1353"/>
    <lineage>
        <taxon>Bacteria</taxon>
        <taxon>Bacillati</taxon>
        <taxon>Bacillota</taxon>
        <taxon>Bacilli</taxon>
        <taxon>Lactobacillales</taxon>
        <taxon>Enterococcaceae</taxon>
        <taxon>Enterococcus</taxon>
    </lineage>
</organism>
<dbReference type="PANTHER" id="PTHR33989:SF4">
    <property type="entry name" value="PTS SYSTEM N,N'-DIACETYLCHITOBIOSE-SPECIFIC EIIC COMPONENT"/>
    <property type="match status" value="1"/>
</dbReference>
<evidence type="ECO:0000256" key="4">
    <source>
        <dbReference type="ARBA" id="ARBA00022597"/>
    </source>
</evidence>
<evidence type="ECO:0000256" key="1">
    <source>
        <dbReference type="ARBA" id="ARBA00004651"/>
    </source>
</evidence>
<dbReference type="PIRSF" id="PIRSF006351">
    <property type="entry name" value="PTS_EIIC-Cellobiose"/>
    <property type="match status" value="1"/>
</dbReference>
<dbReference type="EMBL" id="JASUBT010000002">
    <property type="protein sequence ID" value="MDL4934661.1"/>
    <property type="molecule type" value="Genomic_DNA"/>
</dbReference>
<evidence type="ECO:0000313" key="13">
    <source>
        <dbReference type="EMBL" id="QOG28083.1"/>
    </source>
</evidence>
<comment type="function">
    <text evidence="8">The phosphoenolpyruvate-dependent sugar phosphotransferase system (PTS), a major carbohydrate active -transport system, catalyzes the phosphorylation of incoming sugar substrates concomitant with their translocation across the cell membrane.</text>
</comment>
<evidence type="ECO:0000313" key="16">
    <source>
        <dbReference type="Proteomes" id="UP001241571"/>
    </source>
</evidence>
<evidence type="ECO:0000256" key="6">
    <source>
        <dbReference type="ARBA" id="ARBA00022989"/>
    </source>
</evidence>
<dbReference type="Proteomes" id="UP000439965">
    <property type="component" value="Unassembled WGS sequence"/>
</dbReference>
<evidence type="ECO:0000256" key="7">
    <source>
        <dbReference type="ARBA" id="ARBA00023136"/>
    </source>
</evidence>
<dbReference type="GeneID" id="93224850"/>
<evidence type="ECO:0000313" key="12">
    <source>
        <dbReference type="EMBL" id="MXS27034.1"/>
    </source>
</evidence>
<evidence type="ECO:0000256" key="2">
    <source>
        <dbReference type="ARBA" id="ARBA00022448"/>
    </source>
</evidence>
<dbReference type="InterPro" id="IPR051088">
    <property type="entry name" value="PTS_Sugar-EIIC/EIIB"/>
</dbReference>
<feature type="transmembrane region" description="Helical" evidence="9">
    <location>
        <begin position="218"/>
        <end position="239"/>
    </location>
</feature>
<dbReference type="InterPro" id="IPR003352">
    <property type="entry name" value="PTS_EIIC"/>
</dbReference>
<comment type="subcellular location">
    <subcellularLocation>
        <location evidence="1">Cell membrane</location>
        <topology evidence="1">Multi-pass membrane protein</topology>
    </subcellularLocation>
</comment>
<feature type="transmembrane region" description="Helical" evidence="9">
    <location>
        <begin position="71"/>
        <end position="92"/>
    </location>
</feature>
<feature type="domain" description="PTS EIIC type-3" evidence="10">
    <location>
        <begin position="7"/>
        <end position="410"/>
    </location>
</feature>
<keyword evidence="4 8" id="KW-0762">Sugar transport</keyword>
<gene>
    <name evidence="13" type="ORF">EGM181_12865</name>
    <name evidence="12" type="ORF">GTI89_13325</name>
    <name evidence="11" type="ORF">QRX88_02870</name>
</gene>
<reference evidence="11 16" key="3">
    <citation type="submission" date="2023-06" db="EMBL/GenBank/DDBJ databases">
        <title>Acute promotion of culturable opportunistic pathogens and persistent increase of antibiotic resistance following antibiotic exposure in mouse gut microbiota.</title>
        <authorList>
            <person name="Li L."/>
            <person name="Wang B."/>
            <person name="Sun Y."/>
            <person name="Wang M."/>
            <person name="Xu H."/>
        </authorList>
    </citation>
    <scope>NUCLEOTIDE SEQUENCE [LARGE SCALE GENOMIC DNA]</scope>
    <source>
        <strain evidence="11 16">CRI2_2</strain>
    </source>
</reference>
<dbReference type="InterPro" id="IPR004501">
    <property type="entry name" value="PTS_EIIC_3"/>
</dbReference>
<dbReference type="EMBL" id="CP050485">
    <property type="protein sequence ID" value="QOG28083.1"/>
    <property type="molecule type" value="Genomic_DNA"/>
</dbReference>
<evidence type="ECO:0000256" key="8">
    <source>
        <dbReference type="PIRNR" id="PIRNR006351"/>
    </source>
</evidence>
<dbReference type="PROSITE" id="PS51105">
    <property type="entry name" value="PTS_EIIC_TYPE_3"/>
    <property type="match status" value="1"/>
</dbReference>